<dbReference type="InterPro" id="IPR038051">
    <property type="entry name" value="XRCC4-like_N_sf"/>
</dbReference>
<evidence type="ECO:0000259" key="8">
    <source>
        <dbReference type="Pfam" id="PF09302"/>
    </source>
</evidence>
<dbReference type="Gene3D" id="2.170.210.10">
    <property type="entry name" value="DNA double-strand break repair and VJ recombination XRCC4, N-terminal"/>
    <property type="match status" value="1"/>
</dbReference>
<dbReference type="PANTHER" id="PTHR32235:SF1">
    <property type="entry name" value="NON-HOMOLOGOUS END-JOINING FACTOR 1"/>
    <property type="match status" value="1"/>
</dbReference>
<evidence type="ECO:0000256" key="4">
    <source>
        <dbReference type="ARBA" id="ARBA00023204"/>
    </source>
</evidence>
<keyword evidence="3" id="KW-0238">DNA-binding</keyword>
<reference evidence="9 10" key="1">
    <citation type="journal article" date="2018" name="Elife">
        <title>Firefly genomes illuminate parallel origins of bioluminescence in beetles.</title>
        <authorList>
            <person name="Fallon T.R."/>
            <person name="Lower S.E."/>
            <person name="Chang C.H."/>
            <person name="Bessho-Uehara M."/>
            <person name="Martin G.J."/>
            <person name="Bewick A.J."/>
            <person name="Behringer M."/>
            <person name="Debat H.J."/>
            <person name="Wong I."/>
            <person name="Day J.C."/>
            <person name="Suvorov A."/>
            <person name="Silva C.J."/>
            <person name="Stanger-Hall K.F."/>
            <person name="Hall D.W."/>
            <person name="Schmitz R.J."/>
            <person name="Nelson D.R."/>
            <person name="Lewis S.M."/>
            <person name="Shigenobu S."/>
            <person name="Bybee S.M."/>
            <person name="Larracuente A.M."/>
            <person name="Oba Y."/>
            <person name="Weng J.K."/>
        </authorList>
    </citation>
    <scope>NUCLEOTIDE SEQUENCE [LARGE SCALE GENOMIC DNA]</scope>
    <source>
        <strain evidence="9">1611_PpyrPB1</strain>
        <tissue evidence="9">Whole body</tissue>
    </source>
</reference>
<comment type="similarity">
    <text evidence="6">Belongs to the XRCC4-XLF family. XLF subfamily.</text>
</comment>
<dbReference type="GO" id="GO:0006303">
    <property type="term" value="P:double-strand break repair via nonhomologous end joining"/>
    <property type="evidence" value="ECO:0007669"/>
    <property type="project" value="TreeGrafter"/>
</dbReference>
<accession>A0A5N4AUJ2</accession>
<evidence type="ECO:0000313" key="9">
    <source>
        <dbReference type="EMBL" id="KAB0800908.1"/>
    </source>
</evidence>
<gene>
    <name evidence="9" type="ORF">PPYR_05262</name>
</gene>
<feature type="domain" description="XLF-like N-terminal" evidence="8">
    <location>
        <begin position="1"/>
        <end position="107"/>
    </location>
</feature>
<dbReference type="AlphaFoldDB" id="A0A5N4AUJ2"/>
<dbReference type="Gene3D" id="1.10.287.450">
    <property type="entry name" value="Helix hairpin bin"/>
    <property type="match status" value="1"/>
</dbReference>
<dbReference type="Proteomes" id="UP000327044">
    <property type="component" value="Unassembled WGS sequence"/>
</dbReference>
<evidence type="ECO:0000256" key="5">
    <source>
        <dbReference type="ARBA" id="ARBA00023242"/>
    </source>
</evidence>
<sequence>MWTPVVINDTNYLLKCVKESNITIYITDFLDMWSEELTPIQLVERFQNRNPLFDITRLTSDELIEQVTSLINDCKSVLYTLSKQSSGITLALKSAEEFPLKFEFCLIQTDNSTFFYQFTLPAVQTVQYLEMRQKKLLELLEKKDKEIKEHILENGELTRQVVVTKEFDRESFMHDFPQDLLVNVFGKSKIFHDRFSEKFGVYKYSASAEEWAKKKLKPYINTL</sequence>
<proteinExistence type="inferred from homology"/>
<protein>
    <recommendedName>
        <fullName evidence="7">Non-homologous end-joining factor 1</fullName>
    </recommendedName>
</protein>
<keyword evidence="4" id="KW-0234">DNA repair</keyword>
<dbReference type="InParanoid" id="A0A5N4AUJ2"/>
<name>A0A5N4AUJ2_PHOPY</name>
<comment type="subcellular location">
    <subcellularLocation>
        <location evidence="1">Nucleus</location>
    </subcellularLocation>
</comment>
<keyword evidence="10" id="KW-1185">Reference proteome</keyword>
<dbReference type="Pfam" id="PF09302">
    <property type="entry name" value="XLF"/>
    <property type="match status" value="1"/>
</dbReference>
<evidence type="ECO:0000256" key="3">
    <source>
        <dbReference type="ARBA" id="ARBA00023125"/>
    </source>
</evidence>
<dbReference type="EMBL" id="VVIM01000003">
    <property type="protein sequence ID" value="KAB0800908.1"/>
    <property type="molecule type" value="Genomic_DNA"/>
</dbReference>
<dbReference type="PANTHER" id="PTHR32235">
    <property type="entry name" value="NON-HOMOLOGOUS END-JOINING FACTOR 1"/>
    <property type="match status" value="1"/>
</dbReference>
<comment type="caution">
    <text evidence="9">The sequence shown here is derived from an EMBL/GenBank/DDBJ whole genome shotgun (WGS) entry which is preliminary data.</text>
</comment>
<evidence type="ECO:0000256" key="7">
    <source>
        <dbReference type="ARBA" id="ARBA00044529"/>
    </source>
</evidence>
<dbReference type="GO" id="GO:0045027">
    <property type="term" value="F:DNA end binding"/>
    <property type="evidence" value="ECO:0007669"/>
    <property type="project" value="TreeGrafter"/>
</dbReference>
<keyword evidence="5" id="KW-0539">Nucleus</keyword>
<dbReference type="InterPro" id="IPR015381">
    <property type="entry name" value="XLF-like_N"/>
</dbReference>
<dbReference type="CDD" id="cd22285">
    <property type="entry name" value="HD_XLF_N"/>
    <property type="match status" value="1"/>
</dbReference>
<evidence type="ECO:0000313" key="10">
    <source>
        <dbReference type="Proteomes" id="UP000327044"/>
    </source>
</evidence>
<evidence type="ECO:0000256" key="6">
    <source>
        <dbReference type="ARBA" id="ARBA00025747"/>
    </source>
</evidence>
<evidence type="ECO:0000256" key="1">
    <source>
        <dbReference type="ARBA" id="ARBA00004123"/>
    </source>
</evidence>
<evidence type="ECO:0000256" key="2">
    <source>
        <dbReference type="ARBA" id="ARBA00022763"/>
    </source>
</evidence>
<organism evidence="9 10">
    <name type="scientific">Photinus pyralis</name>
    <name type="common">Common eastern firefly</name>
    <name type="synonym">Lampyris pyralis</name>
    <dbReference type="NCBI Taxonomy" id="7054"/>
    <lineage>
        <taxon>Eukaryota</taxon>
        <taxon>Metazoa</taxon>
        <taxon>Ecdysozoa</taxon>
        <taxon>Arthropoda</taxon>
        <taxon>Hexapoda</taxon>
        <taxon>Insecta</taxon>
        <taxon>Pterygota</taxon>
        <taxon>Neoptera</taxon>
        <taxon>Endopterygota</taxon>
        <taxon>Coleoptera</taxon>
        <taxon>Polyphaga</taxon>
        <taxon>Elateriformia</taxon>
        <taxon>Elateroidea</taxon>
        <taxon>Lampyridae</taxon>
        <taxon>Lampyrinae</taxon>
        <taxon>Photinus</taxon>
    </lineage>
</organism>
<dbReference type="InterPro" id="IPR052287">
    <property type="entry name" value="NHEJ_factor"/>
</dbReference>
<dbReference type="GO" id="GO:0032807">
    <property type="term" value="C:DNA ligase IV complex"/>
    <property type="evidence" value="ECO:0007669"/>
    <property type="project" value="TreeGrafter"/>
</dbReference>
<keyword evidence="2" id="KW-0227">DNA damage</keyword>